<evidence type="ECO:0000313" key="1">
    <source>
        <dbReference type="EMBL" id="MBD8025557.1"/>
    </source>
</evidence>
<proteinExistence type="predicted"/>
<name>A0ABR8X8Z0_9BACL</name>
<organism evidence="1 2">
    <name type="scientific">Ureibacillus galli</name>
    <dbReference type="NCBI Taxonomy" id="2762222"/>
    <lineage>
        <taxon>Bacteria</taxon>
        <taxon>Bacillati</taxon>
        <taxon>Bacillota</taxon>
        <taxon>Bacilli</taxon>
        <taxon>Bacillales</taxon>
        <taxon>Caryophanaceae</taxon>
        <taxon>Ureibacillus</taxon>
    </lineage>
</organism>
<accession>A0ABR8X8Z0</accession>
<dbReference type="EMBL" id="JACSQA010000002">
    <property type="protein sequence ID" value="MBD8025557.1"/>
    <property type="molecule type" value="Genomic_DNA"/>
</dbReference>
<comment type="caution">
    <text evidence="1">The sequence shown here is derived from an EMBL/GenBank/DDBJ whole genome shotgun (WGS) entry which is preliminary data.</text>
</comment>
<keyword evidence="2" id="KW-1185">Reference proteome</keyword>
<evidence type="ECO:0000313" key="2">
    <source>
        <dbReference type="Proteomes" id="UP000640930"/>
    </source>
</evidence>
<reference evidence="1 2" key="1">
    <citation type="submission" date="2020-08" db="EMBL/GenBank/DDBJ databases">
        <title>A Genomic Blueprint of the Chicken Gut Microbiome.</title>
        <authorList>
            <person name="Gilroy R."/>
            <person name="Ravi A."/>
            <person name="Getino M."/>
            <person name="Pursley I."/>
            <person name="Horton D.L."/>
            <person name="Alikhan N.-F."/>
            <person name="Baker D."/>
            <person name="Gharbi K."/>
            <person name="Hall N."/>
            <person name="Watson M."/>
            <person name="Adriaenssens E.M."/>
            <person name="Foster-Nyarko E."/>
            <person name="Jarju S."/>
            <person name="Secka A."/>
            <person name="Antonio M."/>
            <person name="Oren A."/>
            <person name="Chaudhuri R."/>
            <person name="La Ragione R.M."/>
            <person name="Hildebrand F."/>
            <person name="Pallen M.J."/>
        </authorList>
    </citation>
    <scope>NUCLEOTIDE SEQUENCE [LARGE SCALE GENOMIC DNA]</scope>
    <source>
        <strain evidence="1 2">Re31</strain>
    </source>
</reference>
<protein>
    <submittedName>
        <fullName evidence="1">Uncharacterized protein</fullName>
    </submittedName>
</protein>
<dbReference type="Proteomes" id="UP000640930">
    <property type="component" value="Unassembled WGS sequence"/>
</dbReference>
<dbReference type="RefSeq" id="WP_191706108.1">
    <property type="nucleotide sequence ID" value="NZ_JACSQA010000002.1"/>
</dbReference>
<sequence length="193" mass="22600">MLSDYEFNSYLYAHLDIEVIKQQYERERAEAYENVSPTISLFDYEVGKIVSGSVSVEEHAIFLATLYEQFQKNVKMCNKRIELLNEAISLLYEDEKAQFEAWKVKPRGNYPKVLKTLRECLAFVLEGVADSQLVENEMSAEEWDAAVDEMDQEELFQDYWDHDDTFDKEIIKRRSLFREHGQASNSELIDPAC</sequence>
<gene>
    <name evidence="1" type="ORF">H9636_02685</name>
</gene>